<dbReference type="InterPro" id="IPR036061">
    <property type="entry name" value="CheW-like_dom_sf"/>
</dbReference>
<evidence type="ECO:0000313" key="2">
    <source>
        <dbReference type="EMBL" id="GGB40492.1"/>
    </source>
</evidence>
<protein>
    <submittedName>
        <fullName evidence="2">Chemotaxis protein CheW</fullName>
    </submittedName>
</protein>
<sequence length="149" mass="16108">MLRQLITFQIGEQYLGVDIMAIREIRAWTPTTLLPHSPAFLRGVVNLRGTVLPVIDLSARLGWGLAEPTQRHVIIVVQIASQLNGLIVDAVNDIVSIDGASLQPPPELGADASIRFLEGLVPVEDRMVMILSLDRLAAEMASAPLPEAA</sequence>
<dbReference type="SUPFAM" id="SSF50341">
    <property type="entry name" value="CheW-like"/>
    <property type="match status" value="1"/>
</dbReference>
<dbReference type="GO" id="GO:0005829">
    <property type="term" value="C:cytosol"/>
    <property type="evidence" value="ECO:0007669"/>
    <property type="project" value="TreeGrafter"/>
</dbReference>
<gene>
    <name evidence="2" type="primary">cheW</name>
    <name evidence="2" type="ORF">GCM10011380_32460</name>
</gene>
<dbReference type="Gene3D" id="2.30.30.40">
    <property type="entry name" value="SH3 Domains"/>
    <property type="match status" value="1"/>
</dbReference>
<dbReference type="RefSeq" id="WP_188660301.1">
    <property type="nucleotide sequence ID" value="NZ_BMIH01000005.1"/>
</dbReference>
<dbReference type="CDD" id="cd00732">
    <property type="entry name" value="CheW"/>
    <property type="match status" value="1"/>
</dbReference>
<reference evidence="2" key="1">
    <citation type="journal article" date="2014" name="Int. J. Syst. Evol. Microbiol.">
        <title>Complete genome sequence of Corynebacterium casei LMG S-19264T (=DSM 44701T), isolated from a smear-ripened cheese.</title>
        <authorList>
            <consortium name="US DOE Joint Genome Institute (JGI-PGF)"/>
            <person name="Walter F."/>
            <person name="Albersmeier A."/>
            <person name="Kalinowski J."/>
            <person name="Ruckert C."/>
        </authorList>
    </citation>
    <scope>NUCLEOTIDE SEQUENCE</scope>
    <source>
        <strain evidence="2">CGMCC 1.15330</strain>
    </source>
</reference>
<feature type="domain" description="CheW-like" evidence="1">
    <location>
        <begin position="2"/>
        <end position="142"/>
    </location>
</feature>
<organism evidence="2 3">
    <name type="scientific">Sphingomonas metalli</name>
    <dbReference type="NCBI Taxonomy" id="1779358"/>
    <lineage>
        <taxon>Bacteria</taxon>
        <taxon>Pseudomonadati</taxon>
        <taxon>Pseudomonadota</taxon>
        <taxon>Alphaproteobacteria</taxon>
        <taxon>Sphingomonadales</taxon>
        <taxon>Sphingomonadaceae</taxon>
        <taxon>Sphingomonas</taxon>
    </lineage>
</organism>
<dbReference type="Gene3D" id="2.40.50.180">
    <property type="entry name" value="CheA-289, Domain 4"/>
    <property type="match status" value="1"/>
</dbReference>
<proteinExistence type="predicted"/>
<dbReference type="InterPro" id="IPR039315">
    <property type="entry name" value="CheW"/>
</dbReference>
<accession>A0A916TE21</accession>
<reference evidence="2" key="2">
    <citation type="submission" date="2020-09" db="EMBL/GenBank/DDBJ databases">
        <authorList>
            <person name="Sun Q."/>
            <person name="Zhou Y."/>
        </authorList>
    </citation>
    <scope>NUCLEOTIDE SEQUENCE</scope>
    <source>
        <strain evidence="2">CGMCC 1.15330</strain>
    </source>
</reference>
<comment type="caution">
    <text evidence="2">The sequence shown here is derived from an EMBL/GenBank/DDBJ whole genome shotgun (WGS) entry which is preliminary data.</text>
</comment>
<dbReference type="PANTHER" id="PTHR22617:SF23">
    <property type="entry name" value="CHEMOTAXIS PROTEIN CHEW"/>
    <property type="match status" value="1"/>
</dbReference>
<dbReference type="SMART" id="SM00260">
    <property type="entry name" value="CheW"/>
    <property type="match status" value="1"/>
</dbReference>
<evidence type="ECO:0000313" key="3">
    <source>
        <dbReference type="Proteomes" id="UP000623067"/>
    </source>
</evidence>
<dbReference type="GO" id="GO:0006935">
    <property type="term" value="P:chemotaxis"/>
    <property type="evidence" value="ECO:0007669"/>
    <property type="project" value="InterPro"/>
</dbReference>
<dbReference type="EMBL" id="BMIH01000005">
    <property type="protein sequence ID" value="GGB40492.1"/>
    <property type="molecule type" value="Genomic_DNA"/>
</dbReference>
<dbReference type="InterPro" id="IPR002545">
    <property type="entry name" value="CheW-lke_dom"/>
</dbReference>
<name>A0A916TE21_9SPHN</name>
<dbReference type="GO" id="GO:0007165">
    <property type="term" value="P:signal transduction"/>
    <property type="evidence" value="ECO:0007669"/>
    <property type="project" value="InterPro"/>
</dbReference>
<dbReference type="PANTHER" id="PTHR22617">
    <property type="entry name" value="CHEMOTAXIS SENSOR HISTIDINE KINASE-RELATED"/>
    <property type="match status" value="1"/>
</dbReference>
<dbReference type="AlphaFoldDB" id="A0A916TE21"/>
<keyword evidence="3" id="KW-1185">Reference proteome</keyword>
<evidence type="ECO:0000259" key="1">
    <source>
        <dbReference type="PROSITE" id="PS50851"/>
    </source>
</evidence>
<dbReference type="Pfam" id="PF01584">
    <property type="entry name" value="CheW"/>
    <property type="match status" value="1"/>
</dbReference>
<dbReference type="Proteomes" id="UP000623067">
    <property type="component" value="Unassembled WGS sequence"/>
</dbReference>
<dbReference type="PROSITE" id="PS50851">
    <property type="entry name" value="CHEW"/>
    <property type="match status" value="1"/>
</dbReference>